<comment type="caution">
    <text evidence="2">The sequence shown here is derived from an EMBL/GenBank/DDBJ whole genome shotgun (WGS) entry which is preliminary data.</text>
</comment>
<dbReference type="Gene3D" id="3.90.1200.10">
    <property type="match status" value="1"/>
</dbReference>
<dbReference type="Gene3D" id="3.30.200.20">
    <property type="entry name" value="Phosphorylase Kinase, domain 1"/>
    <property type="match status" value="1"/>
</dbReference>
<feature type="domain" description="Aminoglycoside phosphotransferase" evidence="1">
    <location>
        <begin position="28"/>
        <end position="230"/>
    </location>
</feature>
<keyword evidence="3" id="KW-1185">Reference proteome</keyword>
<dbReference type="InterPro" id="IPR011009">
    <property type="entry name" value="Kinase-like_dom_sf"/>
</dbReference>
<organism evidence="2 3">
    <name type="scientific">Clostridium faecium</name>
    <dbReference type="NCBI Taxonomy" id="2762223"/>
    <lineage>
        <taxon>Bacteria</taxon>
        <taxon>Bacillati</taxon>
        <taxon>Bacillota</taxon>
        <taxon>Clostridia</taxon>
        <taxon>Eubacteriales</taxon>
        <taxon>Clostridiaceae</taxon>
        <taxon>Clostridium</taxon>
    </lineage>
</organism>
<dbReference type="EMBL" id="JACSQB010000036">
    <property type="protein sequence ID" value="MBD8046308.1"/>
    <property type="molecule type" value="Genomic_DNA"/>
</dbReference>
<dbReference type="SUPFAM" id="SSF56112">
    <property type="entry name" value="Protein kinase-like (PK-like)"/>
    <property type="match status" value="1"/>
</dbReference>
<reference evidence="2 3" key="1">
    <citation type="submission" date="2020-08" db="EMBL/GenBank/DDBJ databases">
        <title>A Genomic Blueprint of the Chicken Gut Microbiome.</title>
        <authorList>
            <person name="Gilroy R."/>
            <person name="Ravi A."/>
            <person name="Getino M."/>
            <person name="Pursley I."/>
            <person name="Horton D.L."/>
            <person name="Alikhan N.-F."/>
            <person name="Baker D."/>
            <person name="Gharbi K."/>
            <person name="Hall N."/>
            <person name="Watson M."/>
            <person name="Adriaenssens E.M."/>
            <person name="Foster-Nyarko E."/>
            <person name="Jarju S."/>
            <person name="Secka A."/>
            <person name="Antonio M."/>
            <person name="Oren A."/>
            <person name="Chaudhuri R."/>
            <person name="La Ragione R.M."/>
            <person name="Hildebrand F."/>
            <person name="Pallen M.J."/>
        </authorList>
    </citation>
    <scope>NUCLEOTIDE SEQUENCE [LARGE SCALE GENOMIC DNA]</scope>
    <source>
        <strain evidence="2 3">N37</strain>
    </source>
</reference>
<protein>
    <submittedName>
        <fullName evidence="2">Phosphotransferase</fullName>
    </submittedName>
</protein>
<proteinExistence type="predicted"/>
<dbReference type="PANTHER" id="PTHR22603">
    <property type="entry name" value="CHOLINE/ETHANOALAMINE KINASE"/>
    <property type="match status" value="1"/>
</dbReference>
<name>A0ABR8YPZ2_9CLOT</name>
<dbReference type="PANTHER" id="PTHR22603:SF66">
    <property type="entry name" value="ETHANOLAMINE KINASE"/>
    <property type="match status" value="1"/>
</dbReference>
<gene>
    <name evidence="2" type="ORF">H9637_04510</name>
</gene>
<evidence type="ECO:0000313" key="2">
    <source>
        <dbReference type="EMBL" id="MBD8046308.1"/>
    </source>
</evidence>
<evidence type="ECO:0000313" key="3">
    <source>
        <dbReference type="Proteomes" id="UP000627166"/>
    </source>
</evidence>
<accession>A0ABR8YPZ2</accession>
<dbReference type="InterPro" id="IPR002575">
    <property type="entry name" value="Aminoglycoside_PTrfase"/>
</dbReference>
<sequence length="331" mass="38663">MIPQTKLIMVKKSLQNAFGVDEYEDIRMLTAGLSSALVFRIVVKGTPYLLRIITATDAINDPTHQFTCMKIAEEAGIAPRIWYMSIKDRILITDFIEAQPLSIDEAKVKLADILHKLHSLPPFPKLVNYFDTVDNFIRNFKAANILPESFTKELFELYSLVSDAYPRDDKDLVSCHNDLKPENILFDGERTWLIDWEASFLNDRYVDLAVVANFVVRDDNDEVDYLQRYFKKEVDEYTMAKFFLMRQIVHMFYFTVFMLLGSSGKTIDPNMEKPDFRNIHHRIWSGEMTLSTNEAKLQYAWAHMQQLLYNMNTNRFKESLHIVSNSRLNKL</sequence>
<dbReference type="CDD" id="cd05151">
    <property type="entry name" value="ChoK-like"/>
    <property type="match status" value="1"/>
</dbReference>
<dbReference type="Proteomes" id="UP000627166">
    <property type="component" value="Unassembled WGS sequence"/>
</dbReference>
<dbReference type="Pfam" id="PF01636">
    <property type="entry name" value="APH"/>
    <property type="match status" value="1"/>
</dbReference>
<evidence type="ECO:0000259" key="1">
    <source>
        <dbReference type="Pfam" id="PF01636"/>
    </source>
</evidence>